<keyword evidence="3" id="KW-1185">Reference proteome</keyword>
<evidence type="ECO:0000313" key="3">
    <source>
        <dbReference type="Proteomes" id="UP000298030"/>
    </source>
</evidence>
<feature type="non-terminal residue" evidence="2">
    <location>
        <position position="1"/>
    </location>
</feature>
<dbReference type="EMBL" id="QPFP01000032">
    <property type="protein sequence ID" value="TEB28418.1"/>
    <property type="molecule type" value="Genomic_DNA"/>
</dbReference>
<evidence type="ECO:0000313" key="2">
    <source>
        <dbReference type="EMBL" id="TEB28418.1"/>
    </source>
</evidence>
<gene>
    <name evidence="2" type="ORF">FA13DRAFT_1633108</name>
</gene>
<dbReference type="InterPro" id="IPR019953">
    <property type="entry name" value="OHR"/>
</dbReference>
<organism evidence="2 3">
    <name type="scientific">Coprinellus micaceus</name>
    <name type="common">Glistening ink-cap mushroom</name>
    <name type="synonym">Coprinus micaceus</name>
    <dbReference type="NCBI Taxonomy" id="71717"/>
    <lineage>
        <taxon>Eukaryota</taxon>
        <taxon>Fungi</taxon>
        <taxon>Dikarya</taxon>
        <taxon>Basidiomycota</taxon>
        <taxon>Agaricomycotina</taxon>
        <taxon>Agaricomycetes</taxon>
        <taxon>Agaricomycetidae</taxon>
        <taxon>Agaricales</taxon>
        <taxon>Agaricineae</taxon>
        <taxon>Psathyrellaceae</taxon>
        <taxon>Coprinellus</taxon>
    </lineage>
</organism>
<dbReference type="OrthoDB" id="60422at2759"/>
<dbReference type="GO" id="GO:0006979">
    <property type="term" value="P:response to oxidative stress"/>
    <property type="evidence" value="ECO:0007669"/>
    <property type="project" value="InterPro"/>
</dbReference>
<dbReference type="Gene3D" id="3.30.300.20">
    <property type="match status" value="1"/>
</dbReference>
<dbReference type="Gene3D" id="2.20.25.10">
    <property type="match status" value="1"/>
</dbReference>
<accession>A0A4Y7T3C2</accession>
<evidence type="ECO:0000256" key="1">
    <source>
        <dbReference type="ARBA" id="ARBA00007378"/>
    </source>
</evidence>
<dbReference type="NCBIfam" id="TIGR03561">
    <property type="entry name" value="organ_hyd_perox"/>
    <property type="match status" value="1"/>
</dbReference>
<dbReference type="InterPro" id="IPR015946">
    <property type="entry name" value="KH_dom-like_a/b"/>
</dbReference>
<dbReference type="Proteomes" id="UP000298030">
    <property type="component" value="Unassembled WGS sequence"/>
</dbReference>
<comment type="similarity">
    <text evidence="1">Belongs to the OsmC/Ohr family.</text>
</comment>
<dbReference type="Pfam" id="PF02566">
    <property type="entry name" value="OsmC"/>
    <property type="match status" value="1"/>
</dbReference>
<protein>
    <submittedName>
        <fullName evidence="2">OsmC-like protein</fullName>
    </submittedName>
</protein>
<dbReference type="InterPro" id="IPR036102">
    <property type="entry name" value="OsmC/Ohrsf"/>
</dbReference>
<name>A0A4Y7T3C2_COPMI</name>
<dbReference type="InterPro" id="IPR003718">
    <property type="entry name" value="OsmC/Ohr_fam"/>
</dbReference>
<dbReference type="AlphaFoldDB" id="A0A4Y7T3C2"/>
<dbReference type="SUPFAM" id="SSF82784">
    <property type="entry name" value="OsmC-like"/>
    <property type="match status" value="1"/>
</dbReference>
<reference evidence="2 3" key="1">
    <citation type="journal article" date="2019" name="Nat. Ecol. Evol.">
        <title>Megaphylogeny resolves global patterns of mushroom evolution.</title>
        <authorList>
            <person name="Varga T."/>
            <person name="Krizsan K."/>
            <person name="Foldi C."/>
            <person name="Dima B."/>
            <person name="Sanchez-Garcia M."/>
            <person name="Sanchez-Ramirez S."/>
            <person name="Szollosi G.J."/>
            <person name="Szarkandi J.G."/>
            <person name="Papp V."/>
            <person name="Albert L."/>
            <person name="Andreopoulos W."/>
            <person name="Angelini C."/>
            <person name="Antonin V."/>
            <person name="Barry K.W."/>
            <person name="Bougher N.L."/>
            <person name="Buchanan P."/>
            <person name="Buyck B."/>
            <person name="Bense V."/>
            <person name="Catcheside P."/>
            <person name="Chovatia M."/>
            <person name="Cooper J."/>
            <person name="Damon W."/>
            <person name="Desjardin D."/>
            <person name="Finy P."/>
            <person name="Geml J."/>
            <person name="Haridas S."/>
            <person name="Hughes K."/>
            <person name="Justo A."/>
            <person name="Karasinski D."/>
            <person name="Kautmanova I."/>
            <person name="Kiss B."/>
            <person name="Kocsube S."/>
            <person name="Kotiranta H."/>
            <person name="LaButti K.M."/>
            <person name="Lechner B.E."/>
            <person name="Liimatainen K."/>
            <person name="Lipzen A."/>
            <person name="Lukacs Z."/>
            <person name="Mihaltcheva S."/>
            <person name="Morgado L.N."/>
            <person name="Niskanen T."/>
            <person name="Noordeloos M.E."/>
            <person name="Ohm R.A."/>
            <person name="Ortiz-Santana B."/>
            <person name="Ovrebo C."/>
            <person name="Racz N."/>
            <person name="Riley R."/>
            <person name="Savchenko A."/>
            <person name="Shiryaev A."/>
            <person name="Soop K."/>
            <person name="Spirin V."/>
            <person name="Szebenyi C."/>
            <person name="Tomsovsky M."/>
            <person name="Tulloss R.E."/>
            <person name="Uehling J."/>
            <person name="Grigoriev I.V."/>
            <person name="Vagvolgyi C."/>
            <person name="Papp T."/>
            <person name="Martin F.M."/>
            <person name="Miettinen O."/>
            <person name="Hibbett D.S."/>
            <person name="Nagy L.G."/>
        </authorList>
    </citation>
    <scope>NUCLEOTIDE SEQUENCE [LARGE SCALE GENOMIC DNA]</scope>
    <source>
        <strain evidence="2 3">FP101781</strain>
    </source>
</reference>
<dbReference type="PANTHER" id="PTHR33797">
    <property type="entry name" value="ORGANIC HYDROPEROXIDE RESISTANCE PROTEIN-LIKE"/>
    <property type="match status" value="1"/>
</dbReference>
<comment type="caution">
    <text evidence="2">The sequence shown here is derived from an EMBL/GenBank/DDBJ whole genome shotgun (WGS) entry which is preliminary data.</text>
</comment>
<dbReference type="PANTHER" id="PTHR33797:SF2">
    <property type="entry name" value="ORGANIC HYDROPEROXIDE RESISTANCE PROTEIN-LIKE"/>
    <property type="match status" value="1"/>
</dbReference>
<proteinExistence type="inferred from homology"/>
<sequence>YTAKATATGAGRNGKVESNDLKLQLSMPKELGGSGNGQNPEQLFAMGYAGCFLGAVQFQARQLGKDDQGKKAVVHAQVHIGPAEDRPGLGLAVDLTVEGVDEELLQAAHQMCPYSRAVSDSIVVNLKRA</sequence>